<protein>
    <recommendedName>
        <fullName evidence="2">Phosphoglycerate kinase</fullName>
        <ecNumber evidence="1">2.7.2.3</ecNumber>
    </recommendedName>
</protein>
<evidence type="ECO:0000256" key="6">
    <source>
        <dbReference type="ARBA" id="ARBA00022840"/>
    </source>
</evidence>
<evidence type="ECO:0000313" key="9">
    <source>
        <dbReference type="Proteomes" id="UP000254621"/>
    </source>
</evidence>
<dbReference type="Pfam" id="PF00162">
    <property type="entry name" value="PGK"/>
    <property type="match status" value="1"/>
</dbReference>
<dbReference type="GO" id="GO:0004618">
    <property type="term" value="F:phosphoglycerate kinase activity"/>
    <property type="evidence" value="ECO:0007669"/>
    <property type="project" value="UniProtKB-EC"/>
</dbReference>
<gene>
    <name evidence="8" type="primary">pgk_2</name>
    <name evidence="8" type="ORF">NCTC13645_01859</name>
</gene>
<keyword evidence="7" id="KW-0324">Glycolysis</keyword>
<keyword evidence="5 8" id="KW-0418">Kinase</keyword>
<accession>A0A380P300</accession>
<name>A0A380P300_WEIVI</name>
<evidence type="ECO:0000313" key="8">
    <source>
        <dbReference type="EMBL" id="SUP59600.1"/>
    </source>
</evidence>
<dbReference type="EC" id="2.7.2.3" evidence="1"/>
<reference evidence="8 9" key="1">
    <citation type="submission" date="2018-06" db="EMBL/GenBank/DDBJ databases">
        <authorList>
            <consortium name="Pathogen Informatics"/>
            <person name="Doyle S."/>
        </authorList>
    </citation>
    <scope>NUCLEOTIDE SEQUENCE [LARGE SCALE GENOMIC DNA]</scope>
    <source>
        <strain evidence="8 9">NCTC13645</strain>
    </source>
</reference>
<dbReference type="InterPro" id="IPR015911">
    <property type="entry name" value="Phosphoglycerate_kinase_CS"/>
</dbReference>
<keyword evidence="3 8" id="KW-0808">Transferase</keyword>
<evidence type="ECO:0000256" key="7">
    <source>
        <dbReference type="ARBA" id="ARBA00023152"/>
    </source>
</evidence>
<evidence type="ECO:0000256" key="2">
    <source>
        <dbReference type="ARBA" id="ARBA00016471"/>
    </source>
</evidence>
<evidence type="ECO:0000256" key="1">
    <source>
        <dbReference type="ARBA" id="ARBA00013061"/>
    </source>
</evidence>
<dbReference type="Gene3D" id="3.40.50.1260">
    <property type="entry name" value="Phosphoglycerate kinase, N-terminal domain"/>
    <property type="match status" value="1"/>
</dbReference>
<dbReference type="Proteomes" id="UP000254621">
    <property type="component" value="Unassembled WGS sequence"/>
</dbReference>
<dbReference type="PROSITE" id="PS00111">
    <property type="entry name" value="PGLYCERATE_KINASE"/>
    <property type="match status" value="1"/>
</dbReference>
<evidence type="ECO:0000256" key="3">
    <source>
        <dbReference type="ARBA" id="ARBA00022679"/>
    </source>
</evidence>
<dbReference type="SUPFAM" id="SSF53748">
    <property type="entry name" value="Phosphoglycerate kinase"/>
    <property type="match status" value="1"/>
</dbReference>
<evidence type="ECO:0000256" key="4">
    <source>
        <dbReference type="ARBA" id="ARBA00022741"/>
    </source>
</evidence>
<dbReference type="InterPro" id="IPR001576">
    <property type="entry name" value="Phosphoglycerate_kinase"/>
</dbReference>
<sequence>MAKLTLEDLDVKGKKVLMRVDFNVPLKEEKAKLKLQTTTVLRLHCHQLNMFWITVDVPLYSHTWVV</sequence>
<keyword evidence="6" id="KW-0067">ATP-binding</keyword>
<dbReference type="GO" id="GO:0006096">
    <property type="term" value="P:glycolytic process"/>
    <property type="evidence" value="ECO:0007669"/>
    <property type="project" value="UniProtKB-KW"/>
</dbReference>
<proteinExistence type="predicted"/>
<dbReference type="AlphaFoldDB" id="A0A380P300"/>
<organism evidence="8 9">
    <name type="scientific">Weissella viridescens</name>
    <name type="common">Lactobacillus viridescens</name>
    <dbReference type="NCBI Taxonomy" id="1629"/>
    <lineage>
        <taxon>Bacteria</taxon>
        <taxon>Bacillati</taxon>
        <taxon>Bacillota</taxon>
        <taxon>Bacilli</taxon>
        <taxon>Lactobacillales</taxon>
        <taxon>Lactobacillaceae</taxon>
        <taxon>Weissella</taxon>
    </lineage>
</organism>
<keyword evidence="4" id="KW-0547">Nucleotide-binding</keyword>
<dbReference type="InterPro" id="IPR015824">
    <property type="entry name" value="Phosphoglycerate_kinase_N"/>
</dbReference>
<dbReference type="InterPro" id="IPR036043">
    <property type="entry name" value="Phosphoglycerate_kinase_sf"/>
</dbReference>
<evidence type="ECO:0000256" key="5">
    <source>
        <dbReference type="ARBA" id="ARBA00022777"/>
    </source>
</evidence>
<dbReference type="GO" id="GO:0005524">
    <property type="term" value="F:ATP binding"/>
    <property type="evidence" value="ECO:0007669"/>
    <property type="project" value="UniProtKB-KW"/>
</dbReference>
<dbReference type="EMBL" id="UHIV01000004">
    <property type="protein sequence ID" value="SUP59600.1"/>
    <property type="molecule type" value="Genomic_DNA"/>
</dbReference>